<evidence type="ECO:0000256" key="1">
    <source>
        <dbReference type="ARBA" id="ARBA00004127"/>
    </source>
</evidence>
<evidence type="ECO:0000256" key="2">
    <source>
        <dbReference type="ARBA" id="ARBA00005590"/>
    </source>
</evidence>
<keyword evidence="14" id="KW-1185">Reference proteome</keyword>
<feature type="transmembrane region" description="Helical" evidence="11">
    <location>
        <begin position="23"/>
        <end position="47"/>
    </location>
</feature>
<organism evidence="13 14">
    <name type="scientific">Linum tenue</name>
    <dbReference type="NCBI Taxonomy" id="586396"/>
    <lineage>
        <taxon>Eukaryota</taxon>
        <taxon>Viridiplantae</taxon>
        <taxon>Streptophyta</taxon>
        <taxon>Embryophyta</taxon>
        <taxon>Tracheophyta</taxon>
        <taxon>Spermatophyta</taxon>
        <taxon>Magnoliopsida</taxon>
        <taxon>eudicotyledons</taxon>
        <taxon>Gunneridae</taxon>
        <taxon>Pentapetalae</taxon>
        <taxon>rosids</taxon>
        <taxon>fabids</taxon>
        <taxon>Malpighiales</taxon>
        <taxon>Linaceae</taxon>
        <taxon>Linum</taxon>
    </lineage>
</organism>
<evidence type="ECO:0000256" key="9">
    <source>
        <dbReference type="ARBA" id="ARBA00023294"/>
    </source>
</evidence>
<name>A0AAV0IC67_9ROSI</name>
<evidence type="ECO:0000256" key="3">
    <source>
        <dbReference type="ARBA" id="ARBA00022448"/>
    </source>
</evidence>
<dbReference type="GO" id="GO:0015293">
    <property type="term" value="F:symporter activity"/>
    <property type="evidence" value="ECO:0007669"/>
    <property type="project" value="UniProtKB-KW"/>
</dbReference>
<dbReference type="EMBL" id="CAMGYJ010000003">
    <property type="protein sequence ID" value="CAI0395099.1"/>
    <property type="molecule type" value="Genomic_DNA"/>
</dbReference>
<dbReference type="GO" id="GO:0009734">
    <property type="term" value="P:auxin-activated signaling pathway"/>
    <property type="evidence" value="ECO:0007669"/>
    <property type="project" value="UniProtKB-KW"/>
</dbReference>
<accession>A0AAV0IC67</accession>
<evidence type="ECO:0000313" key="14">
    <source>
        <dbReference type="Proteomes" id="UP001154282"/>
    </source>
</evidence>
<evidence type="ECO:0000256" key="7">
    <source>
        <dbReference type="ARBA" id="ARBA00022989"/>
    </source>
</evidence>
<keyword evidence="7 11" id="KW-1133">Transmembrane helix</keyword>
<keyword evidence="4 11" id="KW-0812">Transmembrane</keyword>
<reference evidence="13" key="1">
    <citation type="submission" date="2022-08" db="EMBL/GenBank/DDBJ databases">
        <authorList>
            <person name="Gutierrez-Valencia J."/>
        </authorList>
    </citation>
    <scope>NUCLEOTIDE SEQUENCE</scope>
</reference>
<comment type="similarity">
    <text evidence="2">Belongs to the amino acid/polyamine transporter 2 family. Amino acid/auxin permease (AAAP) (TC 2.A.18.1) subfamily.</text>
</comment>
<keyword evidence="9" id="KW-0927">Auxin signaling pathway</keyword>
<evidence type="ECO:0000256" key="4">
    <source>
        <dbReference type="ARBA" id="ARBA00022692"/>
    </source>
</evidence>
<comment type="caution">
    <text evidence="13">The sequence shown here is derived from an EMBL/GenBank/DDBJ whole genome shotgun (WGS) entry which is preliminary data.</text>
</comment>
<dbReference type="Proteomes" id="UP001154282">
    <property type="component" value="Unassembled WGS sequence"/>
</dbReference>
<comment type="function">
    <text evidence="10">Carrier protein involved in proton-driven auxin influx. Mediates the formation of auxin gradient from developing leaves (site of auxin biosynthesis) to tips by contributing to the loading of auxin in vascular tissues and facilitating acropetal (base to tip) auxin transport within inner tissues of the root apex, and basipetal (tip to base) auxin transport within outer tissues of the root apex. May be involved in lateral roots and nodules formation.</text>
</comment>
<proteinExistence type="inferred from homology"/>
<keyword evidence="8 11" id="KW-0472">Membrane</keyword>
<dbReference type="Pfam" id="PF01490">
    <property type="entry name" value="Aa_trans"/>
    <property type="match status" value="1"/>
</dbReference>
<dbReference type="InterPro" id="IPR013057">
    <property type="entry name" value="AA_transpt_TM"/>
</dbReference>
<evidence type="ECO:0000259" key="12">
    <source>
        <dbReference type="Pfam" id="PF01490"/>
    </source>
</evidence>
<evidence type="ECO:0000256" key="10">
    <source>
        <dbReference type="ARBA" id="ARBA00045588"/>
    </source>
</evidence>
<evidence type="ECO:0000256" key="5">
    <source>
        <dbReference type="ARBA" id="ARBA00022847"/>
    </source>
</evidence>
<sequence length="101" mass="10740">STHIITAVIGSGVLSLAWSIAQLGWVVGLASLIGFSLITLFASFLLADAYRHPDGRRNYTYLDAVRAHLGGRRVQLCGLAQYSNLVGVTIGYTITASISMA</sequence>
<comment type="subcellular location">
    <subcellularLocation>
        <location evidence="1">Endomembrane system</location>
        <topology evidence="1">Multi-pass membrane protein</topology>
    </subcellularLocation>
</comment>
<dbReference type="GO" id="GO:0012505">
    <property type="term" value="C:endomembrane system"/>
    <property type="evidence" value="ECO:0007669"/>
    <property type="project" value="UniProtKB-SubCell"/>
</dbReference>
<dbReference type="GO" id="GO:0006865">
    <property type="term" value="P:amino acid transport"/>
    <property type="evidence" value="ECO:0007669"/>
    <property type="project" value="UniProtKB-KW"/>
</dbReference>
<keyword evidence="5" id="KW-0769">Symport</keyword>
<evidence type="ECO:0000256" key="11">
    <source>
        <dbReference type="SAM" id="Phobius"/>
    </source>
</evidence>
<protein>
    <recommendedName>
        <fullName evidence="12">Amino acid transporter transmembrane domain-containing protein</fullName>
    </recommendedName>
</protein>
<dbReference type="PANTHER" id="PTHR48017">
    <property type="entry name" value="OS05G0424000 PROTEIN-RELATED"/>
    <property type="match status" value="1"/>
</dbReference>
<gene>
    <name evidence="13" type="ORF">LITE_LOCUS8589</name>
</gene>
<evidence type="ECO:0000256" key="6">
    <source>
        <dbReference type="ARBA" id="ARBA00022970"/>
    </source>
</evidence>
<evidence type="ECO:0000256" key="8">
    <source>
        <dbReference type="ARBA" id="ARBA00023136"/>
    </source>
</evidence>
<feature type="non-terminal residue" evidence="13">
    <location>
        <position position="1"/>
    </location>
</feature>
<keyword evidence="3" id="KW-0813">Transport</keyword>
<evidence type="ECO:0000313" key="13">
    <source>
        <dbReference type="EMBL" id="CAI0395099.1"/>
    </source>
</evidence>
<dbReference type="AlphaFoldDB" id="A0AAV0IC67"/>
<feature type="domain" description="Amino acid transporter transmembrane" evidence="12">
    <location>
        <begin position="2"/>
        <end position="100"/>
    </location>
</feature>
<keyword evidence="6" id="KW-0029">Amino-acid transport</keyword>